<protein>
    <recommendedName>
        <fullName evidence="5">Chitinase</fullName>
    </recommendedName>
</protein>
<evidence type="ECO:0000256" key="2">
    <source>
        <dbReference type="SAM" id="SignalP"/>
    </source>
</evidence>
<organism evidence="3 4">
    <name type="scientific">Halosaccharopolyspora lacisalsi</name>
    <dbReference type="NCBI Taxonomy" id="1000566"/>
    <lineage>
        <taxon>Bacteria</taxon>
        <taxon>Bacillati</taxon>
        <taxon>Actinomycetota</taxon>
        <taxon>Actinomycetes</taxon>
        <taxon>Pseudonocardiales</taxon>
        <taxon>Pseudonocardiaceae</taxon>
        <taxon>Halosaccharopolyspora</taxon>
    </lineage>
</organism>
<dbReference type="InterPro" id="IPR017853">
    <property type="entry name" value="GH"/>
</dbReference>
<dbReference type="PANTHER" id="PTHR42976:SF1">
    <property type="entry name" value="GH18 DOMAIN-CONTAINING PROTEIN-RELATED"/>
    <property type="match status" value="1"/>
</dbReference>
<keyword evidence="2" id="KW-0732">Signal</keyword>
<feature type="region of interest" description="Disordered" evidence="1">
    <location>
        <begin position="33"/>
        <end position="60"/>
    </location>
</feature>
<evidence type="ECO:0000313" key="3">
    <source>
        <dbReference type="EMBL" id="MBA8822992.1"/>
    </source>
</evidence>
<dbReference type="PROSITE" id="PS51257">
    <property type="entry name" value="PROKAR_LIPOPROTEIN"/>
    <property type="match status" value="1"/>
</dbReference>
<dbReference type="PANTHER" id="PTHR42976">
    <property type="entry name" value="BIFUNCTIONAL CHITINASE/LYSOZYME-RELATED"/>
    <property type="match status" value="1"/>
</dbReference>
<sequence>MGTIGRRRALRPGAVPAAVCALALAAVSACGTGSAQHTDSFPAPKAARAPQPPPSVTPKPVAASPYLYPWGDPPEPAEVMRSTGIGSFAMAFLISDGTCNPAWGGERPLDGPQQDTIRAIRDAGGDVMPSIGGHGGPKLGLVCPNARALAGAYQKVIDAYELEAVEIDVEAAEFESQAAQDRILKALNIVQRDNPELRTVVTFPTAKDGPNWWGERLVRRGAELEAGVDVWTVLPFNFGGTDMVRDTVNATEALHETVRGAFGYGAAEAYAHIGITSMNGRTNSDETVAVADFHEIADYAKSKGLGRLSFWAVNRDRPCPDGGAASSSCSGIDQRPWEFTGLVADFGG</sequence>
<gene>
    <name evidence="3" type="ORF">FHX42_000321</name>
</gene>
<dbReference type="RefSeq" id="WP_182542374.1">
    <property type="nucleotide sequence ID" value="NZ_JACGWZ010000001.1"/>
</dbReference>
<evidence type="ECO:0000256" key="1">
    <source>
        <dbReference type="SAM" id="MobiDB-lite"/>
    </source>
</evidence>
<dbReference type="EMBL" id="JACGWZ010000001">
    <property type="protein sequence ID" value="MBA8822992.1"/>
    <property type="molecule type" value="Genomic_DNA"/>
</dbReference>
<name>A0A839DM02_9PSEU</name>
<evidence type="ECO:0008006" key="5">
    <source>
        <dbReference type="Google" id="ProtNLM"/>
    </source>
</evidence>
<dbReference type="InterPro" id="IPR052750">
    <property type="entry name" value="GH18_Chitinase"/>
</dbReference>
<feature type="signal peptide" evidence="2">
    <location>
        <begin position="1"/>
        <end position="25"/>
    </location>
</feature>
<proteinExistence type="predicted"/>
<dbReference type="SUPFAM" id="SSF51445">
    <property type="entry name" value="(Trans)glycosidases"/>
    <property type="match status" value="1"/>
</dbReference>
<accession>A0A839DM02</accession>
<dbReference type="Proteomes" id="UP000569329">
    <property type="component" value="Unassembled WGS sequence"/>
</dbReference>
<dbReference type="AlphaFoldDB" id="A0A839DM02"/>
<feature type="chain" id="PRO_5039476157" description="Chitinase" evidence="2">
    <location>
        <begin position="26"/>
        <end position="348"/>
    </location>
</feature>
<dbReference type="CDD" id="cd06543">
    <property type="entry name" value="GH18_PF-ChiA-like"/>
    <property type="match status" value="1"/>
</dbReference>
<reference evidence="3 4" key="1">
    <citation type="submission" date="2020-07" db="EMBL/GenBank/DDBJ databases">
        <title>Sequencing the genomes of 1000 actinobacteria strains.</title>
        <authorList>
            <person name="Klenk H.-P."/>
        </authorList>
    </citation>
    <scope>NUCLEOTIDE SEQUENCE [LARGE SCALE GENOMIC DNA]</scope>
    <source>
        <strain evidence="3 4">DSM 45975</strain>
    </source>
</reference>
<keyword evidence="4" id="KW-1185">Reference proteome</keyword>
<dbReference type="Gene3D" id="3.20.20.80">
    <property type="entry name" value="Glycosidases"/>
    <property type="match status" value="1"/>
</dbReference>
<comment type="caution">
    <text evidence="3">The sequence shown here is derived from an EMBL/GenBank/DDBJ whole genome shotgun (WGS) entry which is preliminary data.</text>
</comment>
<evidence type="ECO:0000313" key="4">
    <source>
        <dbReference type="Proteomes" id="UP000569329"/>
    </source>
</evidence>